<organism evidence="2 3">
    <name type="scientific">Pseudoneurospora amorphoporcata</name>
    <dbReference type="NCBI Taxonomy" id="241081"/>
    <lineage>
        <taxon>Eukaryota</taxon>
        <taxon>Fungi</taxon>
        <taxon>Dikarya</taxon>
        <taxon>Ascomycota</taxon>
        <taxon>Pezizomycotina</taxon>
        <taxon>Sordariomycetes</taxon>
        <taxon>Sordariomycetidae</taxon>
        <taxon>Sordariales</taxon>
        <taxon>Sordariaceae</taxon>
        <taxon>Pseudoneurospora</taxon>
    </lineage>
</organism>
<dbReference type="Pfam" id="PF20150">
    <property type="entry name" value="2EXR"/>
    <property type="match status" value="1"/>
</dbReference>
<dbReference type="AlphaFoldDB" id="A0AAN6NNB0"/>
<evidence type="ECO:0000313" key="2">
    <source>
        <dbReference type="EMBL" id="KAK3949021.1"/>
    </source>
</evidence>
<feature type="domain" description="2EXR" evidence="1">
    <location>
        <begin position="30"/>
        <end position="146"/>
    </location>
</feature>
<dbReference type="InterPro" id="IPR045518">
    <property type="entry name" value="2EXR"/>
</dbReference>
<reference evidence="2" key="1">
    <citation type="journal article" date="2023" name="Mol. Phylogenet. Evol.">
        <title>Genome-scale phylogeny and comparative genomics of the fungal order Sordariales.</title>
        <authorList>
            <person name="Hensen N."/>
            <person name="Bonometti L."/>
            <person name="Westerberg I."/>
            <person name="Brannstrom I.O."/>
            <person name="Guillou S."/>
            <person name="Cros-Aarteil S."/>
            <person name="Calhoun S."/>
            <person name="Haridas S."/>
            <person name="Kuo A."/>
            <person name="Mondo S."/>
            <person name="Pangilinan J."/>
            <person name="Riley R."/>
            <person name="LaButti K."/>
            <person name="Andreopoulos B."/>
            <person name="Lipzen A."/>
            <person name="Chen C."/>
            <person name="Yan M."/>
            <person name="Daum C."/>
            <person name="Ng V."/>
            <person name="Clum A."/>
            <person name="Steindorff A."/>
            <person name="Ohm R.A."/>
            <person name="Martin F."/>
            <person name="Silar P."/>
            <person name="Natvig D.O."/>
            <person name="Lalanne C."/>
            <person name="Gautier V."/>
            <person name="Ament-Velasquez S.L."/>
            <person name="Kruys A."/>
            <person name="Hutchinson M.I."/>
            <person name="Powell A.J."/>
            <person name="Barry K."/>
            <person name="Miller A.N."/>
            <person name="Grigoriev I.V."/>
            <person name="Debuchy R."/>
            <person name="Gladieux P."/>
            <person name="Hiltunen Thoren M."/>
            <person name="Johannesson H."/>
        </authorList>
    </citation>
    <scope>NUCLEOTIDE SEQUENCE</scope>
    <source>
        <strain evidence="2">CBS 626.80</strain>
    </source>
</reference>
<dbReference type="PANTHER" id="PTHR35910">
    <property type="entry name" value="2EXR DOMAIN-CONTAINING PROTEIN"/>
    <property type="match status" value="1"/>
</dbReference>
<evidence type="ECO:0000313" key="3">
    <source>
        <dbReference type="Proteomes" id="UP001303222"/>
    </source>
</evidence>
<proteinExistence type="predicted"/>
<comment type="caution">
    <text evidence="2">The sequence shown here is derived from an EMBL/GenBank/DDBJ whole genome shotgun (WGS) entry which is preliminary data.</text>
</comment>
<dbReference type="Proteomes" id="UP001303222">
    <property type="component" value="Unassembled WGS sequence"/>
</dbReference>
<gene>
    <name evidence="2" type="ORF">QBC32DRAFT_350087</name>
</gene>
<evidence type="ECO:0000259" key="1">
    <source>
        <dbReference type="Pfam" id="PF20150"/>
    </source>
</evidence>
<dbReference type="EMBL" id="MU859232">
    <property type="protein sequence ID" value="KAK3949021.1"/>
    <property type="molecule type" value="Genomic_DNA"/>
</dbReference>
<protein>
    <recommendedName>
        <fullName evidence="1">2EXR domain-containing protein</fullName>
    </recommendedName>
</protein>
<reference evidence="2" key="2">
    <citation type="submission" date="2023-06" db="EMBL/GenBank/DDBJ databases">
        <authorList>
            <consortium name="Lawrence Berkeley National Laboratory"/>
            <person name="Mondo S.J."/>
            <person name="Hensen N."/>
            <person name="Bonometti L."/>
            <person name="Westerberg I."/>
            <person name="Brannstrom I.O."/>
            <person name="Guillou S."/>
            <person name="Cros-Aarteil S."/>
            <person name="Calhoun S."/>
            <person name="Haridas S."/>
            <person name="Kuo A."/>
            <person name="Pangilinan J."/>
            <person name="Riley R."/>
            <person name="Labutti K."/>
            <person name="Andreopoulos B."/>
            <person name="Lipzen A."/>
            <person name="Chen C."/>
            <person name="Yanf M."/>
            <person name="Daum C."/>
            <person name="Ng V."/>
            <person name="Clum A."/>
            <person name="Steindorff A."/>
            <person name="Ohm R."/>
            <person name="Martin F."/>
            <person name="Silar P."/>
            <person name="Natvig D."/>
            <person name="Lalanne C."/>
            <person name="Gautier V."/>
            <person name="Ament-Velasquez S.L."/>
            <person name="Kruys A."/>
            <person name="Hutchinson M.I."/>
            <person name="Powell A.J."/>
            <person name="Barry K."/>
            <person name="Miller A.N."/>
            <person name="Grigoriev I.V."/>
            <person name="Debuchy R."/>
            <person name="Gladieux P."/>
            <person name="Thoren M.H."/>
            <person name="Johannesson H."/>
        </authorList>
    </citation>
    <scope>NUCLEOTIDE SEQUENCE</scope>
    <source>
        <strain evidence="2">CBS 626.80</strain>
    </source>
</reference>
<accession>A0AAN6NNB0</accession>
<dbReference type="PANTHER" id="PTHR35910:SF1">
    <property type="entry name" value="2EXR DOMAIN-CONTAINING PROTEIN"/>
    <property type="match status" value="1"/>
</dbReference>
<name>A0AAN6NNB0_9PEZI</name>
<keyword evidence="3" id="KW-1185">Reference proteome</keyword>
<sequence length="264" mass="30277">MTTSTSNDTCTCEVCRGSEDKANVTSTSTFHPFPRLPWELRALIWELAVSPRVVDILRNAGFKKDHPKNGRVWSRFSSELSTYGHKPVPVLQACQEARNHLTDLACGNGYYEKILAKDIYVDENQPGSEEGIDDPYAWVNFEIDMIDIGLRRYKLSAHYVSKIKRIRFETIDPYRRLFEVLVPGGYYFPNVKEAEIYCYGGVDAQGTGDWAKAIAWNPVENLVCEMKDVVFRDPEGWGMTLPEMIEIYQKGRMPGYRCTLPRRN</sequence>